<evidence type="ECO:0000313" key="2">
    <source>
        <dbReference type="Proteomes" id="UP000494106"/>
    </source>
</evidence>
<gene>
    <name evidence="1" type="ORF">APLA_LOCUS17130</name>
</gene>
<proteinExistence type="predicted"/>
<dbReference type="EMBL" id="CADEBC010000636">
    <property type="protein sequence ID" value="CAB3259677.1"/>
    <property type="molecule type" value="Genomic_DNA"/>
</dbReference>
<protein>
    <submittedName>
        <fullName evidence="1">Uncharacterized protein</fullName>
    </submittedName>
</protein>
<comment type="caution">
    <text evidence="1">The sequence shown here is derived from an EMBL/GenBank/DDBJ whole genome shotgun (WGS) entry which is preliminary data.</text>
</comment>
<reference evidence="1 2" key="1">
    <citation type="submission" date="2020-04" db="EMBL/GenBank/DDBJ databases">
        <authorList>
            <person name="Wallbank WR R."/>
            <person name="Pardo Diaz C."/>
            <person name="Kozak K."/>
            <person name="Martin S."/>
            <person name="Jiggins C."/>
            <person name="Moest M."/>
            <person name="Warren A I."/>
            <person name="Byers J.R.P. K."/>
            <person name="Montejo-Kovacevich G."/>
            <person name="Yen C E."/>
        </authorList>
    </citation>
    <scope>NUCLEOTIDE SEQUENCE [LARGE SCALE GENOMIC DNA]</scope>
</reference>
<dbReference type="OrthoDB" id="413361at2759"/>
<organism evidence="1 2">
    <name type="scientific">Arctia plantaginis</name>
    <name type="common">Wood tiger moth</name>
    <name type="synonym">Phalaena plantaginis</name>
    <dbReference type="NCBI Taxonomy" id="874455"/>
    <lineage>
        <taxon>Eukaryota</taxon>
        <taxon>Metazoa</taxon>
        <taxon>Ecdysozoa</taxon>
        <taxon>Arthropoda</taxon>
        <taxon>Hexapoda</taxon>
        <taxon>Insecta</taxon>
        <taxon>Pterygota</taxon>
        <taxon>Neoptera</taxon>
        <taxon>Endopterygota</taxon>
        <taxon>Lepidoptera</taxon>
        <taxon>Glossata</taxon>
        <taxon>Ditrysia</taxon>
        <taxon>Noctuoidea</taxon>
        <taxon>Erebidae</taxon>
        <taxon>Arctiinae</taxon>
        <taxon>Arctia</taxon>
    </lineage>
</organism>
<keyword evidence="2" id="KW-1185">Reference proteome</keyword>
<sequence length="74" mass="8767">MDFLAECALLTYEEADNSSEKEKWLKTIEEKFSLEKNGTWELVDEEEAKGRKLLISKWVFAKRSDGRYTYKARL</sequence>
<accession>A0A8S1BJT3</accession>
<name>A0A8S1BJT3_ARCPL</name>
<dbReference type="Proteomes" id="UP000494106">
    <property type="component" value="Unassembled WGS sequence"/>
</dbReference>
<dbReference type="AlphaFoldDB" id="A0A8S1BJT3"/>
<evidence type="ECO:0000313" key="1">
    <source>
        <dbReference type="EMBL" id="CAB3259677.1"/>
    </source>
</evidence>